<evidence type="ECO:0000313" key="1">
    <source>
        <dbReference type="EMBL" id="GEO18721.1"/>
    </source>
</evidence>
<dbReference type="Proteomes" id="UP000321085">
    <property type="component" value="Unassembled WGS sequence"/>
</dbReference>
<dbReference type="EMBL" id="BJYU01000233">
    <property type="protein sequence ID" value="GEO18721.1"/>
    <property type="molecule type" value="Genomic_DNA"/>
</dbReference>
<gene>
    <name evidence="1" type="ORF">MAE02_64170</name>
</gene>
<keyword evidence="2" id="KW-1185">Reference proteome</keyword>
<protein>
    <submittedName>
        <fullName evidence="1">Uncharacterized protein</fullName>
    </submittedName>
</protein>
<sequence>MSVINGNRYFYELQEEPGLLEFVRIGSLGWYLREACGPKNHEISEETRGNVLRVLSQEPSFCAVWEPRWRGRWDGGDTSDGLLRPE</sequence>
<comment type="caution">
    <text evidence="1">The sequence shown here is derived from an EMBL/GenBank/DDBJ whole genome shotgun (WGS) entry which is preliminary data.</text>
</comment>
<proteinExistence type="predicted"/>
<dbReference type="AlphaFoldDB" id="A0A512C3E8"/>
<accession>A0A512C3E8</accession>
<reference evidence="1 2" key="1">
    <citation type="submission" date="2019-07" db="EMBL/GenBank/DDBJ databases">
        <title>Whole genome shotgun sequence of Microvirga aerophila NBRC 106136.</title>
        <authorList>
            <person name="Hosoyama A."/>
            <person name="Uohara A."/>
            <person name="Ohji S."/>
            <person name="Ichikawa N."/>
        </authorList>
    </citation>
    <scope>NUCLEOTIDE SEQUENCE [LARGE SCALE GENOMIC DNA]</scope>
    <source>
        <strain evidence="1 2">NBRC 106136</strain>
    </source>
</reference>
<name>A0A512C3E8_9HYPH</name>
<organism evidence="1 2">
    <name type="scientific">Microvirga aerophila</name>
    <dbReference type="NCBI Taxonomy" id="670291"/>
    <lineage>
        <taxon>Bacteria</taxon>
        <taxon>Pseudomonadati</taxon>
        <taxon>Pseudomonadota</taxon>
        <taxon>Alphaproteobacteria</taxon>
        <taxon>Hyphomicrobiales</taxon>
        <taxon>Methylobacteriaceae</taxon>
        <taxon>Microvirga</taxon>
    </lineage>
</organism>
<evidence type="ECO:0000313" key="2">
    <source>
        <dbReference type="Proteomes" id="UP000321085"/>
    </source>
</evidence>